<protein>
    <recommendedName>
        <fullName evidence="1">DUF397 domain-containing protein</fullName>
    </recommendedName>
</protein>
<accession>A0A0K2B0Y3</accession>
<dbReference type="EMBL" id="CP012382">
    <property type="protein sequence ID" value="AKZ58762.1"/>
    <property type="molecule type" value="Genomic_DNA"/>
</dbReference>
<reference evidence="3" key="1">
    <citation type="journal article" date="2015" name="J. Biotechnol.">
        <title>Complete genome sequence of Streptomyces ambofaciens ATCC 23877, the spiramycin producer.</title>
        <authorList>
            <person name="Thibessard A."/>
            <person name="Haas D."/>
            <person name="Gerbaud C."/>
            <person name="Aigle B."/>
            <person name="Lautru S."/>
            <person name="Pernodet J.L."/>
            <person name="Leblond P."/>
        </authorList>
    </citation>
    <scope>NUCLEOTIDE SEQUENCE [LARGE SCALE GENOMIC DNA]</scope>
    <source>
        <strain evidence="3">ATCC 23877 / 3486 / DSM 40053 / JCM 4204 / NBRC 12836 / NRRL B-2516</strain>
    </source>
</reference>
<evidence type="ECO:0000259" key="1">
    <source>
        <dbReference type="Pfam" id="PF04149"/>
    </source>
</evidence>
<dbReference type="Proteomes" id="UP000061018">
    <property type="component" value="Chromosome"/>
</dbReference>
<dbReference type="InterPro" id="IPR007278">
    <property type="entry name" value="DUF397"/>
</dbReference>
<dbReference type="Pfam" id="PF04149">
    <property type="entry name" value="DUF397"/>
    <property type="match status" value="1"/>
</dbReference>
<dbReference type="AlphaFoldDB" id="A0A0K2B0Y3"/>
<evidence type="ECO:0000313" key="2">
    <source>
        <dbReference type="EMBL" id="AKZ58762.1"/>
    </source>
</evidence>
<dbReference type="KEGG" id="samb:SAM23877_5717"/>
<feature type="domain" description="DUF397" evidence="1">
    <location>
        <begin position="2"/>
        <end position="45"/>
    </location>
</feature>
<gene>
    <name evidence="2" type="ORF">SAM23877_5717</name>
</gene>
<sequence>MCGNESECVEVTVREGRVLARDSKALGRTPLGFTASVWTDFLHAVAQGELNGP</sequence>
<name>A0A0K2B0Y3_STRA7</name>
<organism evidence="2 3">
    <name type="scientific">Streptomyces ambofaciens (strain ATCC 23877 / 3486 / DSM 40053 / JCM 4204 / NBRC 12836 / NRRL B-2516)</name>
    <dbReference type="NCBI Taxonomy" id="278992"/>
    <lineage>
        <taxon>Bacteria</taxon>
        <taxon>Bacillati</taxon>
        <taxon>Actinomycetota</taxon>
        <taxon>Actinomycetes</taxon>
        <taxon>Kitasatosporales</taxon>
        <taxon>Streptomycetaceae</taxon>
        <taxon>Streptomyces</taxon>
    </lineage>
</organism>
<proteinExistence type="predicted"/>
<evidence type="ECO:0000313" key="3">
    <source>
        <dbReference type="Proteomes" id="UP000061018"/>
    </source>
</evidence>